<accession>A0ABV9TV82</accession>
<gene>
    <name evidence="6" type="ORF">ACFPCY_09530</name>
</gene>
<evidence type="ECO:0000256" key="4">
    <source>
        <dbReference type="ARBA" id="ARBA00023163"/>
    </source>
</evidence>
<dbReference type="InterPro" id="IPR005119">
    <property type="entry name" value="LysR_subst-bd"/>
</dbReference>
<keyword evidence="7" id="KW-1185">Reference proteome</keyword>
<evidence type="ECO:0000256" key="3">
    <source>
        <dbReference type="ARBA" id="ARBA00023125"/>
    </source>
</evidence>
<dbReference type="InterPro" id="IPR000847">
    <property type="entry name" value="LysR_HTH_N"/>
</dbReference>
<dbReference type="PANTHER" id="PTHR30346:SF28">
    <property type="entry name" value="HTH-TYPE TRANSCRIPTIONAL REGULATOR CYNR"/>
    <property type="match status" value="1"/>
</dbReference>
<keyword evidence="3" id="KW-0238">DNA-binding</keyword>
<dbReference type="Gene3D" id="3.40.190.10">
    <property type="entry name" value="Periplasmic binding protein-like II"/>
    <property type="match status" value="2"/>
</dbReference>
<feature type="domain" description="HTH lysR-type" evidence="5">
    <location>
        <begin position="1"/>
        <end position="58"/>
    </location>
</feature>
<dbReference type="EMBL" id="JBHSIT010000002">
    <property type="protein sequence ID" value="MFC4907559.1"/>
    <property type="molecule type" value="Genomic_DNA"/>
</dbReference>
<dbReference type="SUPFAM" id="SSF46785">
    <property type="entry name" value="Winged helix' DNA-binding domain"/>
    <property type="match status" value="1"/>
</dbReference>
<evidence type="ECO:0000313" key="6">
    <source>
        <dbReference type="EMBL" id="MFC4907559.1"/>
    </source>
</evidence>
<dbReference type="InterPro" id="IPR036390">
    <property type="entry name" value="WH_DNA-bd_sf"/>
</dbReference>
<evidence type="ECO:0000313" key="7">
    <source>
        <dbReference type="Proteomes" id="UP001595872"/>
    </source>
</evidence>
<proteinExistence type="inferred from homology"/>
<evidence type="ECO:0000259" key="5">
    <source>
        <dbReference type="PROSITE" id="PS50931"/>
    </source>
</evidence>
<keyword evidence="4" id="KW-0804">Transcription</keyword>
<comment type="caution">
    <text evidence="6">The sequence shown here is derived from an EMBL/GenBank/DDBJ whole genome shotgun (WGS) entry which is preliminary data.</text>
</comment>
<dbReference type="Pfam" id="PF03466">
    <property type="entry name" value="LysR_substrate"/>
    <property type="match status" value="1"/>
</dbReference>
<dbReference type="Gene3D" id="1.10.10.10">
    <property type="entry name" value="Winged helix-like DNA-binding domain superfamily/Winged helix DNA-binding domain"/>
    <property type="match status" value="1"/>
</dbReference>
<evidence type="ECO:0000256" key="2">
    <source>
        <dbReference type="ARBA" id="ARBA00023015"/>
    </source>
</evidence>
<name>A0ABV9TV82_9ACTN</name>
<protein>
    <submittedName>
        <fullName evidence="6">LysR family transcriptional regulator</fullName>
    </submittedName>
</protein>
<comment type="similarity">
    <text evidence="1">Belongs to the LysR transcriptional regulatory family.</text>
</comment>
<dbReference type="PANTHER" id="PTHR30346">
    <property type="entry name" value="TRANSCRIPTIONAL DUAL REGULATOR HCAR-RELATED"/>
    <property type="match status" value="1"/>
</dbReference>
<dbReference type="PRINTS" id="PR00039">
    <property type="entry name" value="HTHLYSR"/>
</dbReference>
<evidence type="ECO:0000256" key="1">
    <source>
        <dbReference type="ARBA" id="ARBA00009437"/>
    </source>
</evidence>
<dbReference type="CDD" id="cd08414">
    <property type="entry name" value="PBP2_LTTR_aromatics_like"/>
    <property type="match status" value="1"/>
</dbReference>
<dbReference type="Proteomes" id="UP001595872">
    <property type="component" value="Unassembled WGS sequence"/>
</dbReference>
<reference evidence="7" key="1">
    <citation type="journal article" date="2019" name="Int. J. Syst. Evol. Microbiol.">
        <title>The Global Catalogue of Microorganisms (GCM) 10K type strain sequencing project: providing services to taxonomists for standard genome sequencing and annotation.</title>
        <authorList>
            <consortium name="The Broad Institute Genomics Platform"/>
            <consortium name="The Broad Institute Genome Sequencing Center for Infectious Disease"/>
            <person name="Wu L."/>
            <person name="Ma J."/>
        </authorList>
    </citation>
    <scope>NUCLEOTIDE SEQUENCE [LARGE SCALE GENOMIC DNA]</scope>
    <source>
        <strain evidence="7">KLKA75</strain>
    </source>
</reference>
<dbReference type="Pfam" id="PF00126">
    <property type="entry name" value="HTH_1"/>
    <property type="match status" value="1"/>
</dbReference>
<dbReference type="RefSeq" id="WP_378253406.1">
    <property type="nucleotide sequence ID" value="NZ_JBHSIT010000002.1"/>
</dbReference>
<dbReference type="InterPro" id="IPR036388">
    <property type="entry name" value="WH-like_DNA-bd_sf"/>
</dbReference>
<keyword evidence="2" id="KW-0805">Transcription regulation</keyword>
<organism evidence="6 7">
    <name type="scientific">Actinomadura gamaensis</name>
    <dbReference type="NCBI Taxonomy" id="1763541"/>
    <lineage>
        <taxon>Bacteria</taxon>
        <taxon>Bacillati</taxon>
        <taxon>Actinomycetota</taxon>
        <taxon>Actinomycetes</taxon>
        <taxon>Streptosporangiales</taxon>
        <taxon>Thermomonosporaceae</taxon>
        <taxon>Actinomadura</taxon>
    </lineage>
</organism>
<sequence length="295" mass="31677">MELGLLRAFLAVAGHRHYGRAARALAVTQPTLTKQIQTLERRLGGRLFDRGRHGAALTELGAALLPEAQDLVERADALHRRMVRLAAGHTGRLAVGFGLSSLQLAPRAVAAFRRLHPGVDVTLDDLPSLQQLERLDRGELDVGFVRLPVDARWGRHVLRTDRLAIAFTRDHTPPGVPPDDPGLLAEWIAGRDLVGLVRSRGPGLYQQIERLCSALGAAPTPAQETTDLQTVLALVAAGAGVAFVPASAADIAPPPVELKPIVHPAAEWRIGAVWHPGRLRPLTGNFLDVVRGLGP</sequence>
<dbReference type="PROSITE" id="PS50931">
    <property type="entry name" value="HTH_LYSR"/>
    <property type="match status" value="1"/>
</dbReference>
<dbReference type="SUPFAM" id="SSF53850">
    <property type="entry name" value="Periplasmic binding protein-like II"/>
    <property type="match status" value="1"/>
</dbReference>